<keyword evidence="4 6" id="KW-1133">Transmembrane helix</keyword>
<evidence type="ECO:0000256" key="1">
    <source>
        <dbReference type="ARBA" id="ARBA00004651"/>
    </source>
</evidence>
<evidence type="ECO:0000256" key="4">
    <source>
        <dbReference type="ARBA" id="ARBA00022989"/>
    </source>
</evidence>
<evidence type="ECO:0000313" key="7">
    <source>
        <dbReference type="EMBL" id="MFB8751744.1"/>
    </source>
</evidence>
<feature type="transmembrane region" description="Helical" evidence="6">
    <location>
        <begin position="285"/>
        <end position="307"/>
    </location>
</feature>
<evidence type="ECO:0000256" key="3">
    <source>
        <dbReference type="ARBA" id="ARBA00022692"/>
    </source>
</evidence>
<dbReference type="Pfam" id="PF02653">
    <property type="entry name" value="BPD_transp_2"/>
    <property type="match status" value="1"/>
</dbReference>
<keyword evidence="5 6" id="KW-0472">Membrane</keyword>
<dbReference type="PANTHER" id="PTHR30482:SF10">
    <property type="entry name" value="HIGH-AFFINITY BRANCHED-CHAIN AMINO ACID TRANSPORT PROTEIN BRAE"/>
    <property type="match status" value="1"/>
</dbReference>
<keyword evidence="3 6" id="KW-0812">Transmembrane</keyword>
<feature type="transmembrane region" description="Helical" evidence="6">
    <location>
        <begin position="202"/>
        <end position="224"/>
    </location>
</feature>
<reference evidence="7 8" key="1">
    <citation type="submission" date="2024-01" db="EMBL/GenBank/DDBJ databases">
        <title>Genome mining of biosynthetic gene clusters to explore secondary metabolites of Streptomyces sp.</title>
        <authorList>
            <person name="Baig A."/>
            <person name="Ajitkumar Shintre N."/>
            <person name="Kumar H."/>
            <person name="Anbarasu A."/>
            <person name="Ramaiah S."/>
        </authorList>
    </citation>
    <scope>NUCLEOTIDE SEQUENCE [LARGE SCALE GENOMIC DNA]</scope>
    <source>
        <strain evidence="7 8">A03</strain>
    </source>
</reference>
<feature type="transmembrane region" description="Helical" evidence="6">
    <location>
        <begin position="486"/>
        <end position="506"/>
    </location>
</feature>
<gene>
    <name evidence="7" type="ORF">VSS30_23355</name>
</gene>
<sequence length="608" mass="63201">MTTQTTAPKTSGGVAGDGSTGLIGIPAHLGRALATGGGLLTVVSTFLAWTWTAEFPGDLTVYGYPGGLQVLVLIAGALTTLLGLASYGVRGLGWLVPAGADAALKFAALSAFATTWYTVIAISAQLGGLVNLEPGAYVAAAATLVAFLGALALPFERPEPDPFDPDDTGWEQFKHTSGNNWQTVKAAFASGTPRTLRALPSYVEILIIVAVLAVALLVFTYGIGTEYDELFVGFLITAGLGFAALNKAGLIAQATQITSRHTNITVCGAFIAAACFPFTQTDDQYATLGVYILIFATVALGLNIVVGLAGLLDLGYVAFLGVGAYAASMVSGSPSSPFDLHLPFWAAVLVGAAASLVFGVLIGAPTLRLRGDYLAIVTLGFGEIFRITANNLDGTSGPDVTNGSNGISSIPDLNVLGFDLGVQHDIGGFTIGRFANYFFLMLIITAVVVLVFRRSGDSRIGRAWVAIREDETAALAMGINGFRVKLIAFAVGATLAGLAGTVQAHVTYTVTPEQYLFAGTTPPNSAFLLAAVVLGGMGTIAGPLIGASLLFLIPNKLQFLGDYQLFAFGLALVLLMRFRPEGLIANRRNKLEFHEEAEAPTTLSKTGA</sequence>
<evidence type="ECO:0000256" key="5">
    <source>
        <dbReference type="ARBA" id="ARBA00023136"/>
    </source>
</evidence>
<name>A0ABV5DGT0_9ACTN</name>
<dbReference type="InterPro" id="IPR043428">
    <property type="entry name" value="LivM-like"/>
</dbReference>
<feature type="transmembrane region" description="Helical" evidence="6">
    <location>
        <begin position="262"/>
        <end position="279"/>
    </location>
</feature>
<evidence type="ECO:0000256" key="2">
    <source>
        <dbReference type="ARBA" id="ARBA00022475"/>
    </source>
</evidence>
<feature type="transmembrane region" description="Helical" evidence="6">
    <location>
        <begin position="136"/>
        <end position="155"/>
    </location>
</feature>
<organism evidence="7 8">
    <name type="scientific">Streptomyces parvulus</name>
    <dbReference type="NCBI Taxonomy" id="146923"/>
    <lineage>
        <taxon>Bacteria</taxon>
        <taxon>Bacillati</taxon>
        <taxon>Actinomycetota</taxon>
        <taxon>Actinomycetes</taxon>
        <taxon>Kitasatosporales</taxon>
        <taxon>Streptomycetaceae</taxon>
        <taxon>Streptomyces</taxon>
    </lineage>
</organism>
<dbReference type="InterPro" id="IPR001851">
    <property type="entry name" value="ABC_transp_permease"/>
</dbReference>
<comment type="subcellular location">
    <subcellularLocation>
        <location evidence="1">Cell membrane</location>
        <topology evidence="1">Multi-pass membrane protein</topology>
    </subcellularLocation>
</comment>
<feature type="transmembrane region" description="Helical" evidence="6">
    <location>
        <begin position="71"/>
        <end position="90"/>
    </location>
</feature>
<dbReference type="RefSeq" id="WP_351942605.1">
    <property type="nucleotide sequence ID" value="NZ_CBDRAY010000021.1"/>
</dbReference>
<feature type="transmembrane region" description="Helical" evidence="6">
    <location>
        <begin position="314"/>
        <end position="332"/>
    </location>
</feature>
<feature type="transmembrane region" description="Helical" evidence="6">
    <location>
        <begin position="344"/>
        <end position="364"/>
    </location>
</feature>
<feature type="transmembrane region" description="Helical" evidence="6">
    <location>
        <begin position="371"/>
        <end position="389"/>
    </location>
</feature>
<proteinExistence type="predicted"/>
<comment type="caution">
    <text evidence="7">The sequence shown here is derived from an EMBL/GenBank/DDBJ whole genome shotgun (WGS) entry which is preliminary data.</text>
</comment>
<feature type="transmembrane region" description="Helical" evidence="6">
    <location>
        <begin position="526"/>
        <end position="553"/>
    </location>
</feature>
<dbReference type="PANTHER" id="PTHR30482">
    <property type="entry name" value="HIGH-AFFINITY BRANCHED-CHAIN AMINO ACID TRANSPORT SYSTEM PERMEASE"/>
    <property type="match status" value="1"/>
</dbReference>
<feature type="transmembrane region" description="Helical" evidence="6">
    <location>
        <begin position="32"/>
        <end position="51"/>
    </location>
</feature>
<accession>A0ABV5DGT0</accession>
<keyword evidence="8" id="KW-1185">Reference proteome</keyword>
<feature type="transmembrane region" description="Helical" evidence="6">
    <location>
        <begin position="102"/>
        <end position="124"/>
    </location>
</feature>
<dbReference type="EMBL" id="JAYMRR010000013">
    <property type="protein sequence ID" value="MFB8751744.1"/>
    <property type="molecule type" value="Genomic_DNA"/>
</dbReference>
<evidence type="ECO:0000256" key="6">
    <source>
        <dbReference type="SAM" id="Phobius"/>
    </source>
</evidence>
<keyword evidence="2" id="KW-1003">Cell membrane</keyword>
<dbReference type="Proteomes" id="UP001585018">
    <property type="component" value="Unassembled WGS sequence"/>
</dbReference>
<evidence type="ECO:0000313" key="8">
    <source>
        <dbReference type="Proteomes" id="UP001585018"/>
    </source>
</evidence>
<protein>
    <submittedName>
        <fullName evidence="7">Branched-chain amino acid ABC transporter permease</fullName>
    </submittedName>
</protein>
<feature type="transmembrane region" description="Helical" evidence="6">
    <location>
        <begin position="434"/>
        <end position="452"/>
    </location>
</feature>
<feature type="transmembrane region" description="Helical" evidence="6">
    <location>
        <begin position="560"/>
        <end position="578"/>
    </location>
</feature>
<dbReference type="CDD" id="cd06581">
    <property type="entry name" value="TM_PBP1_LivM_like"/>
    <property type="match status" value="1"/>
</dbReference>
<feature type="transmembrane region" description="Helical" evidence="6">
    <location>
        <begin position="230"/>
        <end position="250"/>
    </location>
</feature>